<dbReference type="GO" id="GO:0010333">
    <property type="term" value="F:terpene synthase activity"/>
    <property type="evidence" value="ECO:0007669"/>
    <property type="project" value="InterPro"/>
</dbReference>
<keyword evidence="7" id="KW-1185">Reference proteome</keyword>
<dbReference type="InterPro" id="IPR005630">
    <property type="entry name" value="Terpene_synthase_metal-bd"/>
</dbReference>
<dbReference type="AlphaFoldDB" id="A0A835VFD3"/>
<dbReference type="InterPro" id="IPR036965">
    <property type="entry name" value="Terpene_synth_N_sf"/>
</dbReference>
<dbReference type="GO" id="GO:0016102">
    <property type="term" value="P:diterpenoid biosynthetic process"/>
    <property type="evidence" value="ECO:0007669"/>
    <property type="project" value="InterPro"/>
</dbReference>
<evidence type="ECO:0000256" key="2">
    <source>
        <dbReference type="ARBA" id="ARBA00022723"/>
    </source>
</evidence>
<dbReference type="SUPFAM" id="SSF48576">
    <property type="entry name" value="Terpenoid synthases"/>
    <property type="match status" value="2"/>
</dbReference>
<dbReference type="Gene3D" id="1.50.10.130">
    <property type="entry name" value="Terpene synthase, N-terminal domain"/>
    <property type="match status" value="1"/>
</dbReference>
<dbReference type="InterPro" id="IPR044814">
    <property type="entry name" value="Terpene_cyclase_plant_C1"/>
</dbReference>
<gene>
    <name evidence="6" type="ORF">HPP92_001468</name>
</gene>
<dbReference type="PANTHER" id="PTHR31225:SF252">
    <property type="entry name" value="TERPENE SYNTHASE 12-RELATED"/>
    <property type="match status" value="1"/>
</dbReference>
<dbReference type="SFLD" id="SFLDS00005">
    <property type="entry name" value="Isoprenoid_Synthase_Type_I"/>
    <property type="match status" value="1"/>
</dbReference>
<evidence type="ECO:0000256" key="3">
    <source>
        <dbReference type="ARBA" id="ARBA00022842"/>
    </source>
</evidence>
<dbReference type="InterPro" id="IPR001906">
    <property type="entry name" value="Terpene_synth_N"/>
</dbReference>
<protein>
    <submittedName>
        <fullName evidence="6">Uncharacterized protein</fullName>
    </submittedName>
</protein>
<feature type="domain" description="Terpene synthase metal-binding" evidence="5">
    <location>
        <begin position="268"/>
        <end position="499"/>
    </location>
</feature>
<keyword evidence="3" id="KW-0460">Magnesium</keyword>
<sequence>MTSSAFFNRRNANYQPTIWHDSYIQSLQIGFTEEKYSSGRIELMEDVRSLIRQPSGVIQQLELFDTLRQIGIAYHFEMEIKDLLNSMVSSTKESIRNIVQDNLHGIFLLFRILREYGIITTHFSYLHVKDIITSLFKEKTTGFNSNIEYDVNGLLSMYEASYLAMEGEDELDDAGKFAIEQLSKKRRSLISNSSLAKQIDYSLDLPLHWRMPRLHTRWFINFYEGQEDMNPTLLKLAKLDFNIVQSIYKKELKEESRWWTNLGLVGGHLPFVRDRLVEHYLLAMGLCFQPEFWRCRKAISRINCLVTTIDDIYDIYGTLEELETFTNAVKEWKLPTCQQIPEYMLKPLVALFDTMNSIASIYSQDKGLDILTYLKRVWSDLCNAYLVESRWYYDGYIPTLDEYLENALVSISGICVLTAAYYLSEDLSTNALDACEFFQAVVRSSCLICLLYNDLGTSTDEMESRDISKSIQSYMKESNVFELVARDYIKDLISRSWKKLNWEALNGLNDIESFRKALLEEKHARRRRELLDNVRSLIWKPRGVIQQLELFDTLIGVAYHFELEIKDLLSFMRMPVLHVRWFINFCERQEHMNPTLLELAKLDFNIVQSIYKKELQEEFSLALLVA</sequence>
<organism evidence="6 7">
    <name type="scientific">Vanilla planifolia</name>
    <name type="common">Vanilla</name>
    <dbReference type="NCBI Taxonomy" id="51239"/>
    <lineage>
        <taxon>Eukaryota</taxon>
        <taxon>Viridiplantae</taxon>
        <taxon>Streptophyta</taxon>
        <taxon>Embryophyta</taxon>
        <taxon>Tracheophyta</taxon>
        <taxon>Spermatophyta</taxon>
        <taxon>Magnoliopsida</taxon>
        <taxon>Liliopsida</taxon>
        <taxon>Asparagales</taxon>
        <taxon>Orchidaceae</taxon>
        <taxon>Vanilloideae</taxon>
        <taxon>Vanilleae</taxon>
        <taxon>Vanilla</taxon>
    </lineage>
</organism>
<dbReference type="Proteomes" id="UP000636800">
    <property type="component" value="Chromosome 1"/>
</dbReference>
<dbReference type="InterPro" id="IPR008949">
    <property type="entry name" value="Isoprenoid_synthase_dom_sf"/>
</dbReference>
<dbReference type="Pfam" id="PF01397">
    <property type="entry name" value="Terpene_synth"/>
    <property type="match status" value="1"/>
</dbReference>
<evidence type="ECO:0000313" key="7">
    <source>
        <dbReference type="Proteomes" id="UP000636800"/>
    </source>
</evidence>
<dbReference type="Pfam" id="PF03936">
    <property type="entry name" value="Terpene_synth_C"/>
    <property type="match status" value="1"/>
</dbReference>
<evidence type="ECO:0000259" key="5">
    <source>
        <dbReference type="Pfam" id="PF03936"/>
    </source>
</evidence>
<feature type="domain" description="Terpene synthase N-terminal" evidence="4">
    <location>
        <begin position="18"/>
        <end position="203"/>
    </location>
</feature>
<reference evidence="6 7" key="1">
    <citation type="journal article" date="2020" name="Nat. Food">
        <title>A phased Vanilla planifolia genome enables genetic improvement of flavour and production.</title>
        <authorList>
            <person name="Hasing T."/>
            <person name="Tang H."/>
            <person name="Brym M."/>
            <person name="Khazi F."/>
            <person name="Huang T."/>
            <person name="Chambers A.H."/>
        </authorList>
    </citation>
    <scope>NUCLEOTIDE SEQUENCE [LARGE SCALE GENOMIC DNA]</scope>
    <source>
        <tissue evidence="6">Leaf</tissue>
    </source>
</reference>
<dbReference type="InterPro" id="IPR034741">
    <property type="entry name" value="Terpene_cyclase-like_1_C"/>
</dbReference>
<dbReference type="PANTHER" id="PTHR31225">
    <property type="entry name" value="OS04G0344100 PROTEIN-RELATED"/>
    <property type="match status" value="1"/>
</dbReference>
<dbReference type="InterPro" id="IPR008930">
    <property type="entry name" value="Terpenoid_cyclase/PrenylTrfase"/>
</dbReference>
<dbReference type="EMBL" id="JADCNL010000001">
    <property type="protein sequence ID" value="KAG0496777.1"/>
    <property type="molecule type" value="Genomic_DNA"/>
</dbReference>
<dbReference type="CDD" id="cd00684">
    <property type="entry name" value="Terpene_cyclase_plant_C1"/>
    <property type="match status" value="1"/>
</dbReference>
<dbReference type="SFLD" id="SFLDG01019">
    <property type="entry name" value="Terpene_Cyclase_Like_1_C_Termi"/>
    <property type="match status" value="1"/>
</dbReference>
<dbReference type="InterPro" id="IPR050148">
    <property type="entry name" value="Terpene_synthase-like"/>
</dbReference>
<evidence type="ECO:0000256" key="1">
    <source>
        <dbReference type="ARBA" id="ARBA00001946"/>
    </source>
</evidence>
<proteinExistence type="predicted"/>
<dbReference type="SUPFAM" id="SSF48239">
    <property type="entry name" value="Terpenoid cyclases/Protein prenyltransferases"/>
    <property type="match status" value="2"/>
</dbReference>
<accession>A0A835VFD3</accession>
<comment type="cofactor">
    <cofactor evidence="1">
        <name>Mg(2+)</name>
        <dbReference type="ChEBI" id="CHEBI:18420"/>
    </cofactor>
</comment>
<dbReference type="Gene3D" id="1.10.600.10">
    <property type="entry name" value="Farnesyl Diphosphate Synthase"/>
    <property type="match status" value="2"/>
</dbReference>
<evidence type="ECO:0000259" key="4">
    <source>
        <dbReference type="Pfam" id="PF01397"/>
    </source>
</evidence>
<name>A0A835VFD3_VANPL</name>
<dbReference type="GO" id="GO:0000287">
    <property type="term" value="F:magnesium ion binding"/>
    <property type="evidence" value="ECO:0007669"/>
    <property type="project" value="InterPro"/>
</dbReference>
<keyword evidence="2" id="KW-0479">Metal-binding</keyword>
<evidence type="ECO:0000313" key="6">
    <source>
        <dbReference type="EMBL" id="KAG0496777.1"/>
    </source>
</evidence>
<comment type="caution">
    <text evidence="6">The sequence shown here is derived from an EMBL/GenBank/DDBJ whole genome shotgun (WGS) entry which is preliminary data.</text>
</comment>